<dbReference type="GO" id="GO:0003887">
    <property type="term" value="F:DNA-directed DNA polymerase activity"/>
    <property type="evidence" value="ECO:0007669"/>
    <property type="project" value="UniProtKB-EC"/>
</dbReference>
<evidence type="ECO:0000256" key="2">
    <source>
        <dbReference type="ARBA" id="ARBA00022679"/>
    </source>
</evidence>
<comment type="catalytic activity">
    <reaction evidence="7">
        <text>DNA(n) + a 2'-deoxyribonucleoside 5'-triphosphate = DNA(n+1) + diphosphate</text>
        <dbReference type="Rhea" id="RHEA:22508"/>
        <dbReference type="Rhea" id="RHEA-COMP:17339"/>
        <dbReference type="Rhea" id="RHEA-COMP:17340"/>
        <dbReference type="ChEBI" id="CHEBI:33019"/>
        <dbReference type="ChEBI" id="CHEBI:61560"/>
        <dbReference type="ChEBI" id="CHEBI:173112"/>
        <dbReference type="EC" id="2.7.7.7"/>
    </reaction>
</comment>
<keyword evidence="4" id="KW-0235">DNA replication</keyword>
<evidence type="ECO:0000256" key="3">
    <source>
        <dbReference type="ARBA" id="ARBA00022695"/>
    </source>
</evidence>
<keyword evidence="3 8" id="KW-0548">Nucleotidyltransferase</keyword>
<dbReference type="SUPFAM" id="SSF48019">
    <property type="entry name" value="post-AAA+ oligomerization domain-like"/>
    <property type="match status" value="1"/>
</dbReference>
<organism evidence="8 9">
    <name type="scientific">Acidiphilium iwatense</name>
    <dbReference type="NCBI Taxonomy" id="768198"/>
    <lineage>
        <taxon>Bacteria</taxon>
        <taxon>Pseudomonadati</taxon>
        <taxon>Pseudomonadota</taxon>
        <taxon>Alphaproteobacteria</taxon>
        <taxon>Acetobacterales</taxon>
        <taxon>Acidocellaceae</taxon>
        <taxon>Acidiphilium</taxon>
    </lineage>
</organism>
<keyword evidence="5" id="KW-0239">DNA-directed DNA polymerase</keyword>
<evidence type="ECO:0000313" key="9">
    <source>
        <dbReference type="Proteomes" id="UP001521209"/>
    </source>
</evidence>
<evidence type="ECO:0000256" key="6">
    <source>
        <dbReference type="ARBA" id="ARBA00034754"/>
    </source>
</evidence>
<reference evidence="8 9" key="1">
    <citation type="submission" date="2022-01" db="EMBL/GenBank/DDBJ databases">
        <authorList>
            <person name="Won M."/>
            <person name="Kim S.-J."/>
            <person name="Kwon S.-W."/>
        </authorList>
    </citation>
    <scope>NUCLEOTIDE SEQUENCE [LARGE SCALE GENOMIC DNA]</scope>
    <source>
        <strain evidence="8 9">KCTC 23505</strain>
    </source>
</reference>
<dbReference type="PANTHER" id="PTHR34388:SF1">
    <property type="entry name" value="DNA POLYMERASE III SUBUNIT DELTA"/>
    <property type="match status" value="1"/>
</dbReference>
<evidence type="ECO:0000313" key="8">
    <source>
        <dbReference type="EMBL" id="MCF3948150.1"/>
    </source>
</evidence>
<dbReference type="EMBL" id="JAKGBZ010000040">
    <property type="protein sequence ID" value="MCF3948150.1"/>
    <property type="molecule type" value="Genomic_DNA"/>
</dbReference>
<dbReference type="InterPro" id="IPR005790">
    <property type="entry name" value="DNA_polIII_delta"/>
</dbReference>
<dbReference type="Gene3D" id="1.20.272.10">
    <property type="match status" value="1"/>
</dbReference>
<dbReference type="NCBIfam" id="TIGR01128">
    <property type="entry name" value="holA"/>
    <property type="match status" value="1"/>
</dbReference>
<evidence type="ECO:0000256" key="5">
    <source>
        <dbReference type="ARBA" id="ARBA00022932"/>
    </source>
</evidence>
<dbReference type="InterPro" id="IPR027417">
    <property type="entry name" value="P-loop_NTPase"/>
</dbReference>
<accession>A0ABS9DZG6</accession>
<dbReference type="RefSeq" id="WP_235705432.1">
    <property type="nucleotide sequence ID" value="NZ_JAKGBZ010000040.1"/>
</dbReference>
<protein>
    <recommendedName>
        <fullName evidence="1">DNA-directed DNA polymerase</fullName>
        <ecNumber evidence="1">2.7.7.7</ecNumber>
    </recommendedName>
</protein>
<dbReference type="Gene3D" id="1.10.8.60">
    <property type="match status" value="1"/>
</dbReference>
<dbReference type="PANTHER" id="PTHR34388">
    <property type="entry name" value="DNA POLYMERASE III SUBUNIT DELTA"/>
    <property type="match status" value="1"/>
</dbReference>
<dbReference type="InterPro" id="IPR008921">
    <property type="entry name" value="DNA_pol3_clamp-load_cplx_C"/>
</dbReference>
<evidence type="ECO:0000256" key="4">
    <source>
        <dbReference type="ARBA" id="ARBA00022705"/>
    </source>
</evidence>
<keyword evidence="2 8" id="KW-0808">Transferase</keyword>
<dbReference type="EC" id="2.7.7.7" evidence="1"/>
<name>A0ABS9DZG6_9PROT</name>
<dbReference type="Gene3D" id="3.40.50.300">
    <property type="entry name" value="P-loop containing nucleotide triphosphate hydrolases"/>
    <property type="match status" value="1"/>
</dbReference>
<proteinExistence type="inferred from homology"/>
<evidence type="ECO:0000256" key="1">
    <source>
        <dbReference type="ARBA" id="ARBA00012417"/>
    </source>
</evidence>
<dbReference type="Proteomes" id="UP001521209">
    <property type="component" value="Unassembled WGS sequence"/>
</dbReference>
<keyword evidence="9" id="KW-1185">Reference proteome</keyword>
<comment type="similarity">
    <text evidence="6">Belongs to the DNA polymerase HolA subunit family.</text>
</comment>
<sequence>MKIETRQVERFLADPGRTRFVLIYGPDSSLVAERGRGLARRIAGSLDDPFRIAELDADQAERLPEEASAQAFGGGRRVVLLRDAADKQVPFIESALETRGDSLVIAMGGDLAARSKLRAFAEKHAEAAAIACYPPDGAARGPALEAALRDAGVALSRDAIAVAAGRLGGETGALRDAAERLILYAGTERKLDLADIDAVLDDQGSASMQDAIDAALAGDVKAADHAVGLALDEGAAPVAILRVLLGELSALRLLADAVAKGASARDAVAARRPPVFFRRQAAVIKAAGRWREPAIIAAIERALRAEADCKRTGAVPEAICRQTLLGLAQRASKIRQ</sequence>
<gene>
    <name evidence="8" type="primary">holA</name>
    <name evidence="8" type="ORF">L2A60_15860</name>
</gene>
<comment type="caution">
    <text evidence="8">The sequence shown here is derived from an EMBL/GenBank/DDBJ whole genome shotgun (WGS) entry which is preliminary data.</text>
</comment>
<dbReference type="SUPFAM" id="SSF52540">
    <property type="entry name" value="P-loop containing nucleoside triphosphate hydrolases"/>
    <property type="match status" value="1"/>
</dbReference>
<evidence type="ECO:0000256" key="7">
    <source>
        <dbReference type="ARBA" id="ARBA00049244"/>
    </source>
</evidence>